<feature type="region of interest" description="Disordered" evidence="1">
    <location>
        <begin position="515"/>
        <end position="540"/>
    </location>
</feature>
<feature type="compositionally biased region" description="Low complexity" evidence="1">
    <location>
        <begin position="141"/>
        <end position="188"/>
    </location>
</feature>
<keyword evidence="3" id="KW-1185">Reference proteome</keyword>
<dbReference type="AlphaFoldDB" id="A0A9W7B7V0"/>
<sequence>MPPQKAPLIVFADALFTILNESPRDKVPKSSDPMLCLTSSRGDFSLNDTYEALYEKLKLLSEDGKTFDDCSSLKDFTEKYKDEVKILNMAYESNFALGKSETAIKKIFKKMGEEWATKNAAKNKNVPKVNPSPGKLVCDGASPAPATSSPKTSSPKTATKNPAKNTVKTPKTPKTPAAQTTTTTSTTPIPDRVGPFLTSSCKFILSCHTSTFSNLPSPYSSAIGTRVWMKESQSGKRYYPCLIIHPCCLDESNKIFIKWKKDYVPSLDKWQYLFIWYGEDPASCYGLCPHRSYKSRTLSWEEGLTRDLPSKLPTDRHKKKGREAAGWIQAMKDDNVVREERGEEYLVTRVADKIMKEDEKEKDDDEDDYSKDEGDDGKRESESENEMDGSESERDDSESESDSSEDSIEHKPISKKTESKKTEAKGKKKKQRVKGGGFSFTPTSLNVFLNLKCKNKGFPADWSISYDTSSKRWNLKAPDGKAFNALTYAREYLDEINPEYEPEVIDEEDKKKYKEAMASGSLQKSTTSSGAKRKTVEKSDDKEVFTPAELKSIADELNSASADKVVVLMKKLATKKIRNVDKEFDFLPSSAPSFPKYLKSIAKKFKGDEAAYELIKGAFDPLKERIKADHEAALAKDVSESGSKSKSKPKSKPEIKPKLIPKKPEKPAEKERAEKKPDPSAIPKRAKNATPKKDRTVSPRDFGQEAALAQRQLGQQFGSYSSYAGNSNNNSNYTNNNQNNKRSRPFEESTFQQPNPAMRSVSASAATTLPPRQAPPPKFRRVLSEHTLAGQTQRQPVKVSVPQKVDRSLIAVLKEINPPPESPEEDYRNDAASLLCSSVQEKLAKDSPTLAETFGFLLESAIFQQCQPTASVKVPPNAMEIDAPDLSNDTKYCTKIRLTALALTGTINSSKVVGMKLKDQLFAGTLTYEELAKMTEQQLETVFLSEMPLST</sequence>
<organism evidence="2 3">
    <name type="scientific">Triparma verrucosa</name>
    <dbReference type="NCBI Taxonomy" id="1606542"/>
    <lineage>
        <taxon>Eukaryota</taxon>
        <taxon>Sar</taxon>
        <taxon>Stramenopiles</taxon>
        <taxon>Ochrophyta</taxon>
        <taxon>Bolidophyceae</taxon>
        <taxon>Parmales</taxon>
        <taxon>Triparmaceae</taxon>
        <taxon>Triparma</taxon>
    </lineage>
</organism>
<feature type="compositionally biased region" description="Basic and acidic residues" evidence="1">
    <location>
        <begin position="407"/>
        <end position="425"/>
    </location>
</feature>
<evidence type="ECO:0000256" key="1">
    <source>
        <dbReference type="SAM" id="MobiDB-lite"/>
    </source>
</evidence>
<name>A0A9W7B7V0_9STRA</name>
<dbReference type="EMBL" id="BRXX01000022">
    <property type="protein sequence ID" value="GMH83055.1"/>
    <property type="molecule type" value="Genomic_DNA"/>
</dbReference>
<accession>A0A9W7B7V0</accession>
<feature type="compositionally biased region" description="Polar residues" evidence="1">
    <location>
        <begin position="520"/>
        <end position="530"/>
    </location>
</feature>
<evidence type="ECO:0000313" key="2">
    <source>
        <dbReference type="EMBL" id="GMH83055.1"/>
    </source>
</evidence>
<feature type="compositionally biased region" description="Acidic residues" evidence="1">
    <location>
        <begin position="383"/>
        <end position="406"/>
    </location>
</feature>
<evidence type="ECO:0000313" key="3">
    <source>
        <dbReference type="Proteomes" id="UP001165160"/>
    </source>
</evidence>
<proteinExistence type="predicted"/>
<feature type="compositionally biased region" description="Polar residues" evidence="1">
    <location>
        <begin position="749"/>
        <end position="767"/>
    </location>
</feature>
<feature type="compositionally biased region" description="Basic and acidic residues" evidence="1">
    <location>
        <begin position="651"/>
        <end position="678"/>
    </location>
</feature>
<feature type="compositionally biased region" description="Low complexity" evidence="1">
    <location>
        <begin position="719"/>
        <end position="740"/>
    </location>
</feature>
<feature type="region of interest" description="Disordered" evidence="1">
    <location>
        <begin position="631"/>
        <end position="778"/>
    </location>
</feature>
<feature type="region of interest" description="Disordered" evidence="1">
    <location>
        <begin position="357"/>
        <end position="442"/>
    </location>
</feature>
<gene>
    <name evidence="2" type="ORF">TrVE_jg539</name>
</gene>
<comment type="caution">
    <text evidence="2">The sequence shown here is derived from an EMBL/GenBank/DDBJ whole genome shotgun (WGS) entry which is preliminary data.</text>
</comment>
<feature type="compositionally biased region" description="Acidic residues" evidence="1">
    <location>
        <begin position="360"/>
        <end position="375"/>
    </location>
</feature>
<dbReference type="Proteomes" id="UP001165160">
    <property type="component" value="Unassembled WGS sequence"/>
</dbReference>
<protein>
    <submittedName>
        <fullName evidence="2">Uncharacterized protein</fullName>
    </submittedName>
</protein>
<reference evidence="3" key="1">
    <citation type="journal article" date="2023" name="Commun. Biol.">
        <title>Genome analysis of Parmales, the sister group of diatoms, reveals the evolutionary specialization of diatoms from phago-mixotrophs to photoautotrophs.</title>
        <authorList>
            <person name="Ban H."/>
            <person name="Sato S."/>
            <person name="Yoshikawa S."/>
            <person name="Yamada K."/>
            <person name="Nakamura Y."/>
            <person name="Ichinomiya M."/>
            <person name="Sato N."/>
            <person name="Blanc-Mathieu R."/>
            <person name="Endo H."/>
            <person name="Kuwata A."/>
            <person name="Ogata H."/>
        </authorList>
    </citation>
    <scope>NUCLEOTIDE SEQUENCE [LARGE SCALE GENOMIC DNA]</scope>
    <source>
        <strain evidence="3">NIES 3699</strain>
    </source>
</reference>
<feature type="compositionally biased region" description="Low complexity" evidence="1">
    <location>
        <begin position="122"/>
        <end position="131"/>
    </location>
</feature>
<feature type="region of interest" description="Disordered" evidence="1">
    <location>
        <begin position="122"/>
        <end position="191"/>
    </location>
</feature>